<protein>
    <submittedName>
        <fullName evidence="1">Uncharacterized protein</fullName>
    </submittedName>
</protein>
<dbReference type="EMBL" id="JNOC01000035">
    <property type="protein sequence ID" value="KPH55650.1"/>
    <property type="molecule type" value="Genomic_DNA"/>
</dbReference>
<name>A0A0N1MQ20_9HELI</name>
<dbReference type="RefSeq" id="WP_065827674.1">
    <property type="nucleotide sequence ID" value="NZ_FZMV01000020.1"/>
</dbReference>
<dbReference type="Proteomes" id="UP000037997">
    <property type="component" value="Unassembled WGS sequence"/>
</dbReference>
<organism evidence="1 2">
    <name type="scientific">Helicobacter pullorum</name>
    <dbReference type="NCBI Taxonomy" id="35818"/>
    <lineage>
        <taxon>Bacteria</taxon>
        <taxon>Pseudomonadati</taxon>
        <taxon>Campylobacterota</taxon>
        <taxon>Epsilonproteobacteria</taxon>
        <taxon>Campylobacterales</taxon>
        <taxon>Helicobacteraceae</taxon>
        <taxon>Helicobacter</taxon>
    </lineage>
</organism>
<sequence length="71" mass="8509">MATFIVNVEESFIPAFQEFIKNSKDKIFVEKERFYTLEDYPIIQEIRKYAKANPKIYKQAKEEVEKEMGLI</sequence>
<gene>
    <name evidence="1" type="ORF">HPU229334_07455</name>
</gene>
<proteinExistence type="predicted"/>
<evidence type="ECO:0000313" key="2">
    <source>
        <dbReference type="Proteomes" id="UP000037997"/>
    </source>
</evidence>
<comment type="caution">
    <text evidence="1">The sequence shown here is derived from an EMBL/GenBank/DDBJ whole genome shotgun (WGS) entry which is preliminary data.</text>
</comment>
<accession>A0A0N1MQ20</accession>
<evidence type="ECO:0000313" key="1">
    <source>
        <dbReference type="EMBL" id="KPH55650.1"/>
    </source>
</evidence>
<dbReference type="AlphaFoldDB" id="A0A0N1MQ20"/>
<dbReference type="PATRIC" id="fig|35818.11.peg.1475"/>
<reference evidence="1 2" key="1">
    <citation type="submission" date="2014-06" db="EMBL/GenBank/DDBJ databases">
        <title>Helicobacter pullorum isolates in fresh chicken meat - phenotypic and genotypic features.</title>
        <authorList>
            <person name="Borges V."/>
            <person name="Santos A."/>
            <person name="Correia C.B."/>
            <person name="Saraiva M."/>
            <person name="Menard A."/>
            <person name="Vieira L."/>
            <person name="Sampaio D.A."/>
            <person name="Gomes J.P."/>
            <person name="Oleastro M."/>
        </authorList>
    </citation>
    <scope>NUCLEOTIDE SEQUENCE [LARGE SCALE GENOMIC DNA]</scope>
    <source>
        <strain evidence="1 2">229334/12</strain>
    </source>
</reference>